<protein>
    <submittedName>
        <fullName evidence="1">tRNA-specific adenosine deaminase</fullName>
    </submittedName>
</protein>
<accession>A0AC61DB79</accession>
<reference evidence="1" key="1">
    <citation type="submission" date="2017-10" db="EMBL/GenBank/DDBJ databases">
        <title>Genome sequence of cellulolytic Lachnospiraceae bacterium XHS1971 isolated from hotspring sediment.</title>
        <authorList>
            <person name="Vasudevan G."/>
            <person name="Joshi A.J."/>
            <person name="Hivarkar S."/>
            <person name="Lanjekar V.B."/>
            <person name="Dhakephalkar P.K."/>
            <person name="Dagar S."/>
        </authorList>
    </citation>
    <scope>NUCLEOTIDE SEQUENCE</scope>
    <source>
        <strain evidence="1">XHS1971</strain>
    </source>
</reference>
<dbReference type="Proteomes" id="UP000224460">
    <property type="component" value="Unassembled WGS sequence"/>
</dbReference>
<comment type="caution">
    <text evidence="1">The sequence shown here is derived from an EMBL/GenBank/DDBJ whole genome shotgun (WGS) entry which is preliminary data.</text>
</comment>
<evidence type="ECO:0000313" key="2">
    <source>
        <dbReference type="Proteomes" id="UP000224460"/>
    </source>
</evidence>
<name>A0AC61DB79_9FIRM</name>
<sequence>MNEDRLFMEEALLEAEKAYTLDETPIGAVIVYEGKIIGRGYNRRNTDKNALAHAEILAIHEACQYIGDWRLEGCTIYITLEPCPMCAGAIVQARIPRVVFGAKSPKAGFGGSVLNILQLQELNHQCEVVEGVGEEKASQMLKNYFREMRKKTLN</sequence>
<keyword evidence="2" id="KW-1185">Reference proteome</keyword>
<gene>
    <name evidence="1" type="ORF">CS063_12770</name>
</gene>
<proteinExistence type="predicted"/>
<organism evidence="1 2">
    <name type="scientific">Sporanaerobium hydrogeniformans</name>
    <dbReference type="NCBI Taxonomy" id="3072179"/>
    <lineage>
        <taxon>Bacteria</taxon>
        <taxon>Bacillati</taxon>
        <taxon>Bacillota</taxon>
        <taxon>Clostridia</taxon>
        <taxon>Lachnospirales</taxon>
        <taxon>Lachnospiraceae</taxon>
        <taxon>Sporanaerobium</taxon>
    </lineage>
</organism>
<dbReference type="EMBL" id="PEDL01000015">
    <property type="protein sequence ID" value="PHV70013.1"/>
    <property type="molecule type" value="Genomic_DNA"/>
</dbReference>
<evidence type="ECO:0000313" key="1">
    <source>
        <dbReference type="EMBL" id="PHV70013.1"/>
    </source>
</evidence>